<evidence type="ECO:0000256" key="1">
    <source>
        <dbReference type="SAM" id="SignalP"/>
    </source>
</evidence>
<evidence type="ECO:0000313" key="3">
    <source>
        <dbReference type="Proteomes" id="UP001177140"/>
    </source>
</evidence>
<gene>
    <name evidence="2" type="ORF">MKW94_010260</name>
</gene>
<dbReference type="PANTHER" id="PTHR31460">
    <property type="match status" value="1"/>
</dbReference>
<accession>A0AA42AUF5</accession>
<evidence type="ECO:0000313" key="2">
    <source>
        <dbReference type="EMBL" id="MCL7040396.1"/>
    </source>
</evidence>
<comment type="caution">
    <text evidence="2">The sequence shown here is derived from an EMBL/GenBank/DDBJ whole genome shotgun (WGS) entry which is preliminary data.</text>
</comment>
<dbReference type="PANTHER" id="PTHR31460:SF3">
    <property type="entry name" value="MESOCENTIN"/>
    <property type="match status" value="1"/>
</dbReference>
<feature type="signal peptide" evidence="1">
    <location>
        <begin position="1"/>
        <end position="30"/>
    </location>
</feature>
<dbReference type="AlphaFoldDB" id="A0AA42AUF5"/>
<sequence>MNSLSVSSKPLMFSLVSLIFIIFCVNPITAQNIGWDQSAQHFLITSLTLPKISSVSDAGFIETLIHDTDLPANVSMNGITIDKINRRILAVVHSIDPEQHPFDALASYDLRSRQRLFLSPLTDDAVE</sequence>
<keyword evidence="3" id="KW-1185">Reference proteome</keyword>
<dbReference type="Proteomes" id="UP001177140">
    <property type="component" value="Unassembled WGS sequence"/>
</dbReference>
<name>A0AA42AUF5_PAPNU</name>
<proteinExistence type="predicted"/>
<organism evidence="2 3">
    <name type="scientific">Papaver nudicaule</name>
    <name type="common">Iceland poppy</name>
    <dbReference type="NCBI Taxonomy" id="74823"/>
    <lineage>
        <taxon>Eukaryota</taxon>
        <taxon>Viridiplantae</taxon>
        <taxon>Streptophyta</taxon>
        <taxon>Embryophyta</taxon>
        <taxon>Tracheophyta</taxon>
        <taxon>Spermatophyta</taxon>
        <taxon>Magnoliopsida</taxon>
        <taxon>Ranunculales</taxon>
        <taxon>Papaveraceae</taxon>
        <taxon>Papaveroideae</taxon>
        <taxon>Papaver</taxon>
    </lineage>
</organism>
<keyword evidence="1" id="KW-0732">Signal</keyword>
<dbReference type="GO" id="GO:0005783">
    <property type="term" value="C:endoplasmic reticulum"/>
    <property type="evidence" value="ECO:0007669"/>
    <property type="project" value="TreeGrafter"/>
</dbReference>
<reference evidence="2" key="1">
    <citation type="submission" date="2022-03" db="EMBL/GenBank/DDBJ databases">
        <title>A functionally conserved STORR gene fusion in Papaver species that diverged 16.8 million years ago.</title>
        <authorList>
            <person name="Catania T."/>
        </authorList>
    </citation>
    <scope>NUCLEOTIDE SEQUENCE</scope>
    <source>
        <strain evidence="2">S-191538</strain>
    </source>
</reference>
<protein>
    <submittedName>
        <fullName evidence="2">Uncharacterized protein</fullName>
    </submittedName>
</protein>
<dbReference type="EMBL" id="JAJJMA010211800">
    <property type="protein sequence ID" value="MCL7040396.1"/>
    <property type="molecule type" value="Genomic_DNA"/>
</dbReference>
<feature type="chain" id="PRO_5041337555" evidence="1">
    <location>
        <begin position="31"/>
        <end position="127"/>
    </location>
</feature>
<dbReference type="InterPro" id="IPR053224">
    <property type="entry name" value="Sensory_adhesion_molecule"/>
</dbReference>